<dbReference type="CDD" id="cd00712">
    <property type="entry name" value="AsnB"/>
    <property type="match status" value="1"/>
</dbReference>
<dbReference type="Pfam" id="PF13537">
    <property type="entry name" value="GATase_7"/>
    <property type="match status" value="1"/>
</dbReference>
<dbReference type="Pfam" id="PF00733">
    <property type="entry name" value="Asn_synthase"/>
    <property type="match status" value="1"/>
</dbReference>
<dbReference type="GO" id="GO:0006529">
    <property type="term" value="P:asparagine biosynthetic process"/>
    <property type="evidence" value="ECO:0007669"/>
    <property type="project" value="UniProtKB-KW"/>
</dbReference>
<evidence type="ECO:0000256" key="6">
    <source>
        <dbReference type="ARBA" id="ARBA00022888"/>
    </source>
</evidence>
<evidence type="ECO:0000256" key="4">
    <source>
        <dbReference type="ARBA" id="ARBA00022741"/>
    </source>
</evidence>
<proteinExistence type="inferred from homology"/>
<dbReference type="PANTHER" id="PTHR43284:SF1">
    <property type="entry name" value="ASPARAGINE SYNTHETASE"/>
    <property type="match status" value="1"/>
</dbReference>
<dbReference type="NCBIfam" id="TIGR01536">
    <property type="entry name" value="asn_synth_AEB"/>
    <property type="match status" value="1"/>
</dbReference>
<comment type="similarity">
    <text evidence="2">Belongs to the asparagine synthetase family.</text>
</comment>
<evidence type="ECO:0000313" key="13">
    <source>
        <dbReference type="EMBL" id="MDT0418486.1"/>
    </source>
</evidence>
<evidence type="ECO:0000256" key="1">
    <source>
        <dbReference type="ARBA" id="ARBA00005187"/>
    </source>
</evidence>
<feature type="binding site" evidence="10">
    <location>
        <position position="293"/>
    </location>
    <ligand>
        <name>ATP</name>
        <dbReference type="ChEBI" id="CHEBI:30616"/>
    </ligand>
</feature>
<feature type="site" description="Important for beta-aspartyl-AMP intermediate formation" evidence="11">
    <location>
        <position position="378"/>
    </location>
</feature>
<feature type="domain" description="Glutamine amidotransferase type-2" evidence="12">
    <location>
        <begin position="2"/>
        <end position="215"/>
    </location>
</feature>
<dbReference type="PIRSF" id="PIRSF001589">
    <property type="entry name" value="Asn_synthetase_glu-h"/>
    <property type="match status" value="1"/>
</dbReference>
<reference evidence="14" key="1">
    <citation type="submission" date="2023-07" db="EMBL/GenBank/DDBJ databases">
        <title>30 novel species of actinomycetes from the DSMZ collection.</title>
        <authorList>
            <person name="Nouioui I."/>
        </authorList>
    </citation>
    <scope>NUCLEOTIDE SEQUENCE [LARGE SCALE GENOMIC DNA]</scope>
    <source>
        <strain evidence="14">DSM 41982</strain>
    </source>
</reference>
<feature type="binding site" evidence="10">
    <location>
        <position position="103"/>
    </location>
    <ligand>
        <name>L-glutamine</name>
        <dbReference type="ChEBI" id="CHEBI:58359"/>
    </ligand>
</feature>
<feature type="active site" description="For GATase activity" evidence="9">
    <location>
        <position position="2"/>
    </location>
</feature>
<dbReference type="Gene3D" id="3.40.50.620">
    <property type="entry name" value="HUPs"/>
    <property type="match status" value="1"/>
</dbReference>
<organism evidence="13 14">
    <name type="scientific">Streptomyces evansiae</name>
    <dbReference type="NCBI Taxonomy" id="3075535"/>
    <lineage>
        <taxon>Bacteria</taxon>
        <taxon>Bacillati</taxon>
        <taxon>Actinomycetota</taxon>
        <taxon>Actinomycetes</taxon>
        <taxon>Kitasatosporales</taxon>
        <taxon>Streptomycetaceae</taxon>
        <taxon>Streptomyces</taxon>
    </lineage>
</organism>
<feature type="binding site" evidence="10">
    <location>
        <position position="262"/>
    </location>
    <ligand>
        <name>ATP</name>
        <dbReference type="ChEBI" id="CHEBI:30616"/>
    </ligand>
</feature>
<dbReference type="EC" id="6.3.5.4" evidence="3"/>
<accession>A0ABD5EAM9</accession>
<dbReference type="SUPFAM" id="SSF56235">
    <property type="entry name" value="N-terminal nucleophile aminohydrolases (Ntn hydrolases)"/>
    <property type="match status" value="1"/>
</dbReference>
<keyword evidence="6 9" id="KW-0061">Asparagine biosynthesis</keyword>
<dbReference type="EMBL" id="JAVRER010000046">
    <property type="protein sequence ID" value="MDT0418486.1"/>
    <property type="molecule type" value="Genomic_DNA"/>
</dbReference>
<protein>
    <recommendedName>
        <fullName evidence="3">asparagine synthase (glutamine-hydrolyzing)</fullName>
        <ecNumber evidence="3">6.3.5.4</ecNumber>
    </recommendedName>
</protein>
<comment type="caution">
    <text evidence="13">The sequence shown here is derived from an EMBL/GenBank/DDBJ whole genome shotgun (WGS) entry which is preliminary data.</text>
</comment>
<evidence type="ECO:0000256" key="5">
    <source>
        <dbReference type="ARBA" id="ARBA00022840"/>
    </source>
</evidence>
<keyword evidence="4 10" id="KW-0547">Nucleotide-binding</keyword>
<name>A0ABD5EAM9_9ACTN</name>
<keyword evidence="5 10" id="KW-0067">ATP-binding</keyword>
<dbReference type="InterPro" id="IPR014729">
    <property type="entry name" value="Rossmann-like_a/b/a_fold"/>
</dbReference>
<keyword evidence="9" id="KW-0028">Amino-acid biosynthesis</keyword>
<evidence type="ECO:0000256" key="11">
    <source>
        <dbReference type="PIRSR" id="PIRSR001589-3"/>
    </source>
</evidence>
<gene>
    <name evidence="13" type="primary">asnB</name>
    <name evidence="13" type="ORF">RM574_23665</name>
</gene>
<dbReference type="Proteomes" id="UP001183607">
    <property type="component" value="Unassembled WGS sequence"/>
</dbReference>
<evidence type="ECO:0000256" key="3">
    <source>
        <dbReference type="ARBA" id="ARBA00012737"/>
    </source>
</evidence>
<dbReference type="GO" id="GO:0004066">
    <property type="term" value="F:asparagine synthase (glutamine-hydrolyzing) activity"/>
    <property type="evidence" value="ECO:0007669"/>
    <property type="project" value="UniProtKB-EC"/>
</dbReference>
<evidence type="ECO:0000256" key="7">
    <source>
        <dbReference type="ARBA" id="ARBA00022962"/>
    </source>
</evidence>
<dbReference type="InterPro" id="IPR001962">
    <property type="entry name" value="Asn_synthase"/>
</dbReference>
<feature type="binding site" evidence="10">
    <location>
        <begin position="376"/>
        <end position="377"/>
    </location>
    <ligand>
        <name>ATP</name>
        <dbReference type="ChEBI" id="CHEBI:30616"/>
    </ligand>
</feature>
<comment type="catalytic activity">
    <reaction evidence="8">
        <text>L-aspartate + L-glutamine + ATP + H2O = L-asparagine + L-glutamate + AMP + diphosphate + H(+)</text>
        <dbReference type="Rhea" id="RHEA:12228"/>
        <dbReference type="ChEBI" id="CHEBI:15377"/>
        <dbReference type="ChEBI" id="CHEBI:15378"/>
        <dbReference type="ChEBI" id="CHEBI:29985"/>
        <dbReference type="ChEBI" id="CHEBI:29991"/>
        <dbReference type="ChEBI" id="CHEBI:30616"/>
        <dbReference type="ChEBI" id="CHEBI:33019"/>
        <dbReference type="ChEBI" id="CHEBI:58048"/>
        <dbReference type="ChEBI" id="CHEBI:58359"/>
        <dbReference type="ChEBI" id="CHEBI:456215"/>
        <dbReference type="EC" id="6.3.5.4"/>
    </reaction>
</comment>
<dbReference type="InterPro" id="IPR017932">
    <property type="entry name" value="GATase_2_dom"/>
</dbReference>
<keyword evidence="7 9" id="KW-0315">Glutamine amidotransferase</keyword>
<evidence type="ECO:0000259" key="12">
    <source>
        <dbReference type="PROSITE" id="PS51278"/>
    </source>
</evidence>
<evidence type="ECO:0000256" key="10">
    <source>
        <dbReference type="PIRSR" id="PIRSR001589-2"/>
    </source>
</evidence>
<evidence type="ECO:0000313" key="14">
    <source>
        <dbReference type="Proteomes" id="UP001183607"/>
    </source>
</evidence>
<dbReference type="InterPro" id="IPR029055">
    <property type="entry name" value="Ntn_hydrolases_N"/>
</dbReference>
<dbReference type="InterPro" id="IPR033738">
    <property type="entry name" value="AsnB_N"/>
</dbReference>
<dbReference type="AlphaFoldDB" id="A0ABD5EAM9"/>
<dbReference type="PROSITE" id="PS51278">
    <property type="entry name" value="GATASE_TYPE_2"/>
    <property type="match status" value="1"/>
</dbReference>
<dbReference type="PANTHER" id="PTHR43284">
    <property type="entry name" value="ASPARAGINE SYNTHETASE (GLUTAMINE-HYDROLYZING)"/>
    <property type="match status" value="1"/>
</dbReference>
<dbReference type="SUPFAM" id="SSF52402">
    <property type="entry name" value="Adenine nucleotide alpha hydrolases-like"/>
    <property type="match status" value="1"/>
</dbReference>
<sequence length="613" mass="68008">MCGIAGWLDFARDVTQHRSVAEAMTVTMTRRGPDASGLWLGEHVALGHRRLSVIDLEGGCQPMATEKGSAPQVVLTYSGETYNFQELRSQLQSMGHHFDTRSDTEVVLRAYQEWGAEFVHRLEGIYAFAIWDERRQELVLVRDRMGVKPLYYAITPTGVLFGSEPKAILAHPEFQPVLDADGLRDILSVAKVPGNAIFQGMRELPPGSTLTVNRSGATERIYWRLRIAEHPDSLDHTIQTVRDMLETIVTQQMVADVPLCTLLSGGLDSSSLTALAAKAAREQGIRGIRSCSVSDSDPEHTSNTPANDDHVYARLLADHVGSTHSELPLNTDNLLNPELRASVLAAYDLPIAKGDEHASLQLLFAGVRQHSTVALSGECGDEVFGGYRWQRERDSVFSGTFPWVHDGRDAYRGNGDLFDPDLIAKLDLNVYERDCYSTAIAEIAAREHLKDPEEARYREATYLALTRHAQVLFDRKDRMSMACGLEVRVPFADHKLVEYTFNVPWSMKTFDGREKSLLRASMKDLLPKAVAQRIKAPYPSIRDGAYDRGLRQRLAEVICTAESPIAPLLSTQLRQAVSKHGASALAGTISRAALETALQLDAWLRTYSVKIAL</sequence>
<dbReference type="InterPro" id="IPR051786">
    <property type="entry name" value="ASN_synthetase/amidase"/>
</dbReference>
<evidence type="ECO:0000256" key="9">
    <source>
        <dbReference type="PIRSR" id="PIRSR001589-1"/>
    </source>
</evidence>
<dbReference type="CDD" id="cd01991">
    <property type="entry name" value="Asn_synthase_B_C"/>
    <property type="match status" value="1"/>
</dbReference>
<dbReference type="InterPro" id="IPR006426">
    <property type="entry name" value="Asn_synth_AEB"/>
</dbReference>
<evidence type="ECO:0000256" key="8">
    <source>
        <dbReference type="ARBA" id="ARBA00048741"/>
    </source>
</evidence>
<dbReference type="RefSeq" id="WP_093854172.1">
    <property type="nucleotide sequence ID" value="NZ_JAVRER010000046.1"/>
</dbReference>
<keyword evidence="13" id="KW-0436">Ligase</keyword>
<evidence type="ECO:0000256" key="2">
    <source>
        <dbReference type="ARBA" id="ARBA00005752"/>
    </source>
</evidence>
<comment type="pathway">
    <text evidence="1">Amino-acid biosynthesis; L-asparagine biosynthesis; L-asparagine from L-aspartate (L-Gln route): step 1/1.</text>
</comment>
<dbReference type="Gene3D" id="3.60.20.10">
    <property type="entry name" value="Glutamine Phosphoribosylpyrophosphate, subunit 1, domain 1"/>
    <property type="match status" value="1"/>
</dbReference>
<dbReference type="GO" id="GO:0005524">
    <property type="term" value="F:ATP binding"/>
    <property type="evidence" value="ECO:0007669"/>
    <property type="project" value="UniProtKB-KW"/>
</dbReference>